<keyword evidence="2" id="KW-0229">DNA integration</keyword>
<dbReference type="GO" id="GO:0003677">
    <property type="term" value="F:DNA binding"/>
    <property type="evidence" value="ECO:0007669"/>
    <property type="project" value="UniProtKB-KW"/>
</dbReference>
<dbReference type="InterPro" id="IPR002104">
    <property type="entry name" value="Integrase_catalytic"/>
</dbReference>
<evidence type="ECO:0000256" key="2">
    <source>
        <dbReference type="ARBA" id="ARBA00022908"/>
    </source>
</evidence>
<feature type="domain" description="Tyr recombinase" evidence="5">
    <location>
        <begin position="242"/>
        <end position="431"/>
    </location>
</feature>
<dbReference type="Proteomes" id="UP000569732">
    <property type="component" value="Unassembled WGS sequence"/>
</dbReference>
<dbReference type="Gene3D" id="1.10.443.10">
    <property type="entry name" value="Intergrase catalytic core"/>
    <property type="match status" value="1"/>
</dbReference>
<evidence type="ECO:0000256" key="3">
    <source>
        <dbReference type="ARBA" id="ARBA00023125"/>
    </source>
</evidence>
<accession>A0A853HV91</accession>
<dbReference type="PANTHER" id="PTHR30349:SF41">
    <property type="entry name" value="INTEGRASE_RECOMBINASE PROTEIN MJ0367-RELATED"/>
    <property type="match status" value="1"/>
</dbReference>
<dbReference type="InterPro" id="IPR013762">
    <property type="entry name" value="Integrase-like_cat_sf"/>
</dbReference>
<name>A0A853HV91_9GAMM</name>
<gene>
    <name evidence="6" type="ORF">H0A36_04020</name>
</gene>
<comment type="caution">
    <text evidence="6">The sequence shown here is derived from an EMBL/GenBank/DDBJ whole genome shotgun (WGS) entry which is preliminary data.</text>
</comment>
<organism evidence="6 7">
    <name type="scientific">Spartinivicinus marinus</name>
    <dbReference type="NCBI Taxonomy" id="2994442"/>
    <lineage>
        <taxon>Bacteria</taxon>
        <taxon>Pseudomonadati</taxon>
        <taxon>Pseudomonadota</taxon>
        <taxon>Gammaproteobacteria</taxon>
        <taxon>Oceanospirillales</taxon>
        <taxon>Zooshikellaceae</taxon>
        <taxon>Spartinivicinus</taxon>
    </lineage>
</organism>
<dbReference type="Pfam" id="PF20172">
    <property type="entry name" value="DUF6538"/>
    <property type="match status" value="1"/>
</dbReference>
<keyword evidence="4" id="KW-0233">DNA recombination</keyword>
<evidence type="ECO:0000313" key="6">
    <source>
        <dbReference type="EMBL" id="NYZ65163.1"/>
    </source>
</evidence>
<dbReference type="Gene3D" id="1.10.150.130">
    <property type="match status" value="1"/>
</dbReference>
<dbReference type="EMBL" id="JACCKB010000004">
    <property type="protein sequence ID" value="NYZ65163.1"/>
    <property type="molecule type" value="Genomic_DNA"/>
</dbReference>
<dbReference type="AlphaFoldDB" id="A0A853HV91"/>
<sequence>MHNIFVRGSTYYFRKVVPVDVYDTFRKREITFSLQTKSKRLARSKAAVALGAVDTAIYEMRELTDLAKRRTVHKELVTYLDDFRATGNAKLKRVIVSTPSNTTADQKEKEEQSPTLKEAHALYLDEKIKMDWHERTKADGVQAFNCLIDIVGNIRLNKLSKGLAIEVTQQIYDYPAKRNQWKNRNLSLEELKKLGVPTIAPTTAVKHFMHLTTFFNWLVNREYMAANPFSGLKPRAKKAAARTKEPFTANDLNTLFTKRIIKGEDPDKPWRFWVPVLALYTGARLEEISQLDVDDIKQSEGIYYLDIHDRGSHQLKNKSSIRKTPLHKDLLEIGLLEYINSRKDEVKLFNLSLLQGIYGKTVSAWFTFIKNKLNFPSTKVFHSFRHTFRDFAVESRVPSEHIKALLGHTQGDMTHGVYGSGFSLSLLNESMQQIDFSCVRDILIKEA</sequence>
<dbReference type="PROSITE" id="PS51898">
    <property type="entry name" value="TYR_RECOMBINASE"/>
    <property type="match status" value="1"/>
</dbReference>
<dbReference type="GO" id="GO:0015074">
    <property type="term" value="P:DNA integration"/>
    <property type="evidence" value="ECO:0007669"/>
    <property type="project" value="UniProtKB-KW"/>
</dbReference>
<evidence type="ECO:0000256" key="1">
    <source>
        <dbReference type="ARBA" id="ARBA00008857"/>
    </source>
</evidence>
<keyword evidence="7" id="KW-1185">Reference proteome</keyword>
<dbReference type="Pfam" id="PF00589">
    <property type="entry name" value="Phage_integrase"/>
    <property type="match status" value="1"/>
</dbReference>
<proteinExistence type="inferred from homology"/>
<dbReference type="GO" id="GO:0006310">
    <property type="term" value="P:DNA recombination"/>
    <property type="evidence" value="ECO:0007669"/>
    <property type="project" value="UniProtKB-KW"/>
</dbReference>
<evidence type="ECO:0000256" key="4">
    <source>
        <dbReference type="ARBA" id="ARBA00023172"/>
    </source>
</evidence>
<protein>
    <submittedName>
        <fullName evidence="6">Site-specific integrase</fullName>
    </submittedName>
</protein>
<dbReference type="SUPFAM" id="SSF56349">
    <property type="entry name" value="DNA breaking-rejoining enzymes"/>
    <property type="match status" value="1"/>
</dbReference>
<evidence type="ECO:0000313" key="7">
    <source>
        <dbReference type="Proteomes" id="UP000569732"/>
    </source>
</evidence>
<evidence type="ECO:0000259" key="5">
    <source>
        <dbReference type="PROSITE" id="PS51898"/>
    </source>
</evidence>
<dbReference type="PANTHER" id="PTHR30349">
    <property type="entry name" value="PHAGE INTEGRASE-RELATED"/>
    <property type="match status" value="1"/>
</dbReference>
<dbReference type="RefSeq" id="WP_180567202.1">
    <property type="nucleotide sequence ID" value="NZ_JACCKB010000004.1"/>
</dbReference>
<dbReference type="InterPro" id="IPR010998">
    <property type="entry name" value="Integrase_recombinase_N"/>
</dbReference>
<dbReference type="InterPro" id="IPR011010">
    <property type="entry name" value="DNA_brk_join_enz"/>
</dbReference>
<comment type="similarity">
    <text evidence="1">Belongs to the 'phage' integrase family.</text>
</comment>
<dbReference type="CDD" id="cd01184">
    <property type="entry name" value="INT_C_like_1"/>
    <property type="match status" value="1"/>
</dbReference>
<dbReference type="InterPro" id="IPR046668">
    <property type="entry name" value="DUF6538"/>
</dbReference>
<dbReference type="InterPro" id="IPR050090">
    <property type="entry name" value="Tyrosine_recombinase_XerCD"/>
</dbReference>
<reference evidence="6 7" key="1">
    <citation type="submission" date="2020-07" db="EMBL/GenBank/DDBJ databases">
        <title>Endozoicomonas sp. nov., isolated from sediment.</title>
        <authorList>
            <person name="Gu T."/>
        </authorList>
    </citation>
    <scope>NUCLEOTIDE SEQUENCE [LARGE SCALE GENOMIC DNA]</scope>
    <source>
        <strain evidence="6 7">SM1973</strain>
    </source>
</reference>
<keyword evidence="3" id="KW-0238">DNA-binding</keyword>